<reference evidence="2" key="1">
    <citation type="journal article" date="2020" name="ISME J.">
        <title>Gammaproteobacteria mediating utilization of methyl-, sulfur- and petroleum organic compounds in deep ocean hydrothermal plumes.</title>
        <authorList>
            <person name="Zhou Z."/>
            <person name="Liu Y."/>
            <person name="Pan J."/>
            <person name="Cron B.R."/>
            <person name="Toner B.M."/>
            <person name="Anantharaman K."/>
            <person name="Breier J.A."/>
            <person name="Dick G.J."/>
            <person name="Li M."/>
        </authorList>
    </citation>
    <scope>NUCLEOTIDE SEQUENCE</scope>
    <source>
        <strain evidence="2">SZUA-1453</strain>
        <strain evidence="3">SZUA-1471</strain>
    </source>
</reference>
<accession>A0A832Z8R1</accession>
<keyword evidence="1" id="KW-0472">Membrane</keyword>
<keyword evidence="1" id="KW-0812">Transmembrane</keyword>
<dbReference type="Proteomes" id="UP000618343">
    <property type="component" value="Unassembled WGS sequence"/>
</dbReference>
<dbReference type="EMBL" id="DQUI01000084">
    <property type="protein sequence ID" value="HIP84852.1"/>
    <property type="molecule type" value="Genomic_DNA"/>
</dbReference>
<evidence type="ECO:0000313" key="4">
    <source>
        <dbReference type="Proteomes" id="UP000643554"/>
    </source>
</evidence>
<sequence length="253" mass="28793">MLKRVRLILREIFKDFLRRSFIEKFLITYIGCWISFLSIVLLSKLVISLSPLLIPSNPEGAIKTVEYIAVKKFETLSSTLTPYIEDSYLYYALSYFLNNSISCIVIFLAYVLVAYLYRGEVERDPKAQGEYIDALMLLYLVTVLNPLTGILGYRLSIEHLVVVVPHGLLEFAGLALSIVTGLTVAERIVSGDRDIFSGDVVLKIFIALILIGLAALLEPIDWMIYYYSLYYNQDILRTLVETYLHLGKFLSCS</sequence>
<feature type="transmembrane region" description="Helical" evidence="1">
    <location>
        <begin position="200"/>
        <end position="217"/>
    </location>
</feature>
<dbReference type="AlphaFoldDB" id="A0A832Z8R1"/>
<feature type="transmembrane region" description="Helical" evidence="1">
    <location>
        <begin position="21"/>
        <end position="47"/>
    </location>
</feature>
<evidence type="ECO:0008006" key="5">
    <source>
        <dbReference type="Google" id="ProtNLM"/>
    </source>
</evidence>
<dbReference type="EMBL" id="DQUO01000001">
    <property type="protein sequence ID" value="HIP90694.1"/>
    <property type="molecule type" value="Genomic_DNA"/>
</dbReference>
<evidence type="ECO:0000313" key="2">
    <source>
        <dbReference type="EMBL" id="HIP84852.1"/>
    </source>
</evidence>
<organism evidence="2 4">
    <name type="scientific">Methanothermococcus okinawensis</name>
    <dbReference type="NCBI Taxonomy" id="155863"/>
    <lineage>
        <taxon>Archaea</taxon>
        <taxon>Methanobacteriati</taxon>
        <taxon>Methanobacteriota</taxon>
        <taxon>Methanomada group</taxon>
        <taxon>Methanococci</taxon>
        <taxon>Methanococcales</taxon>
        <taxon>Methanococcaceae</taxon>
        <taxon>Methanothermococcus</taxon>
    </lineage>
</organism>
<keyword evidence="1" id="KW-1133">Transmembrane helix</keyword>
<feature type="transmembrane region" description="Helical" evidence="1">
    <location>
        <begin position="168"/>
        <end position="188"/>
    </location>
</feature>
<evidence type="ECO:0000313" key="3">
    <source>
        <dbReference type="EMBL" id="HIP90694.1"/>
    </source>
</evidence>
<proteinExistence type="predicted"/>
<gene>
    <name evidence="2" type="ORF">EYH15_05125</name>
    <name evidence="3" type="ORF">EYH21_00110</name>
</gene>
<comment type="caution">
    <text evidence="2">The sequence shown here is derived from an EMBL/GenBank/DDBJ whole genome shotgun (WGS) entry which is preliminary data.</text>
</comment>
<feature type="transmembrane region" description="Helical" evidence="1">
    <location>
        <begin position="137"/>
        <end position="156"/>
    </location>
</feature>
<evidence type="ECO:0000256" key="1">
    <source>
        <dbReference type="SAM" id="Phobius"/>
    </source>
</evidence>
<protein>
    <recommendedName>
        <fullName evidence="5">Stage II sporulation protein M</fullName>
    </recommendedName>
</protein>
<feature type="transmembrane region" description="Helical" evidence="1">
    <location>
        <begin position="88"/>
        <end position="117"/>
    </location>
</feature>
<name>A0A832Z8R1_9EURY</name>
<dbReference type="Proteomes" id="UP000643554">
    <property type="component" value="Unassembled WGS sequence"/>
</dbReference>